<dbReference type="Proteomes" id="UP000034350">
    <property type="component" value="Unassembled WGS sequence"/>
</dbReference>
<sequence>MMHQNRKVIFNSPSNNKSYLFKRIRWKRRHHSKLFEKYLTTGCFPREYPRVLGHLLLFKYGFTKL</sequence>
<gene>
    <name evidence="1" type="ORF">AAJ76_1100019745</name>
</gene>
<protein>
    <submittedName>
        <fullName evidence="1">Uncharacterized protein</fullName>
    </submittedName>
</protein>
<evidence type="ECO:0000313" key="1">
    <source>
        <dbReference type="EMBL" id="KKO75815.1"/>
    </source>
</evidence>
<dbReference type="EMBL" id="JPQZ01000011">
    <property type="protein sequence ID" value="KKO75815.1"/>
    <property type="molecule type" value="Genomic_DNA"/>
</dbReference>
<proteinExistence type="predicted"/>
<organism evidence="1 2">
    <name type="scientific">Vairimorpha ceranae</name>
    <dbReference type="NCBI Taxonomy" id="40302"/>
    <lineage>
        <taxon>Eukaryota</taxon>
        <taxon>Fungi</taxon>
        <taxon>Fungi incertae sedis</taxon>
        <taxon>Microsporidia</taxon>
        <taxon>Nosematidae</taxon>
        <taxon>Vairimorpha</taxon>
    </lineage>
</organism>
<comment type="caution">
    <text evidence="1">The sequence shown here is derived from an EMBL/GenBank/DDBJ whole genome shotgun (WGS) entry which is preliminary data.</text>
</comment>
<name>A0A0F9WGH8_9MICR</name>
<dbReference type="AlphaFoldDB" id="A0A0F9WGH8"/>
<dbReference type="VEuPathDB" id="MicrosporidiaDB:AAJ76_1100019745"/>
<evidence type="ECO:0000313" key="2">
    <source>
        <dbReference type="Proteomes" id="UP000034350"/>
    </source>
</evidence>
<keyword evidence="2" id="KW-1185">Reference proteome</keyword>
<dbReference type="GeneID" id="36318643"/>
<reference evidence="1 2" key="1">
    <citation type="journal article" date="2015" name="Environ. Microbiol.">
        <title>Genome analyses suggest the presence of polyploidy and recent human-driven expansions in eight global populations of the honeybee pathogen Nosema ceranae.</title>
        <authorList>
            <person name="Pelin A."/>
            <person name="Selman M."/>
            <person name="Aris-Brosou S."/>
            <person name="Farinelli L."/>
            <person name="Corradi N."/>
        </authorList>
    </citation>
    <scope>NUCLEOTIDE SEQUENCE [LARGE SCALE GENOMIC DNA]</scope>
    <source>
        <strain evidence="1 2">PA08 1199</strain>
    </source>
</reference>
<dbReference type="RefSeq" id="XP_024331557.1">
    <property type="nucleotide sequence ID" value="XM_024473746.1"/>
</dbReference>
<accession>A0A0F9WGH8</accession>